<dbReference type="EMBL" id="KZ819664">
    <property type="protein sequence ID" value="PWN29177.1"/>
    <property type="molecule type" value="Genomic_DNA"/>
</dbReference>
<feature type="transmembrane region" description="Helical" evidence="2">
    <location>
        <begin position="211"/>
        <end position="237"/>
    </location>
</feature>
<feature type="compositionally biased region" description="Low complexity" evidence="1">
    <location>
        <begin position="675"/>
        <end position="684"/>
    </location>
</feature>
<feature type="compositionally biased region" description="Polar residues" evidence="1">
    <location>
        <begin position="40"/>
        <end position="51"/>
    </location>
</feature>
<gene>
    <name evidence="3" type="ORF">BDZ90DRAFT_231167</name>
</gene>
<feature type="compositionally biased region" description="Basic and acidic residues" evidence="1">
    <location>
        <begin position="581"/>
        <end position="594"/>
    </location>
</feature>
<evidence type="ECO:0000313" key="3">
    <source>
        <dbReference type="EMBL" id="PWN29177.1"/>
    </source>
</evidence>
<accession>A0A316UV45</accession>
<reference evidence="3 4" key="1">
    <citation type="journal article" date="2018" name="Mol. Biol. Evol.">
        <title>Broad Genomic Sampling Reveals a Smut Pathogenic Ancestry of the Fungal Clade Ustilaginomycotina.</title>
        <authorList>
            <person name="Kijpornyongpan T."/>
            <person name="Mondo S.J."/>
            <person name="Barry K."/>
            <person name="Sandor L."/>
            <person name="Lee J."/>
            <person name="Lipzen A."/>
            <person name="Pangilinan J."/>
            <person name="LaButti K."/>
            <person name="Hainaut M."/>
            <person name="Henrissat B."/>
            <person name="Grigoriev I.V."/>
            <person name="Spatafora J.W."/>
            <person name="Aime M.C."/>
        </authorList>
    </citation>
    <scope>NUCLEOTIDE SEQUENCE [LARGE SCALE GENOMIC DNA]</scope>
    <source>
        <strain evidence="3 4">MCA 5214</strain>
    </source>
</reference>
<feature type="transmembrane region" description="Helical" evidence="2">
    <location>
        <begin position="179"/>
        <end position="199"/>
    </location>
</feature>
<keyword evidence="2" id="KW-1133">Transmembrane helix</keyword>
<dbReference type="GeneID" id="37027570"/>
<keyword evidence="2" id="KW-0472">Membrane</keyword>
<dbReference type="Proteomes" id="UP000245884">
    <property type="component" value="Unassembled WGS sequence"/>
</dbReference>
<evidence type="ECO:0000256" key="1">
    <source>
        <dbReference type="SAM" id="MobiDB-lite"/>
    </source>
</evidence>
<feature type="compositionally biased region" description="Low complexity" evidence="1">
    <location>
        <begin position="721"/>
        <end position="777"/>
    </location>
</feature>
<feature type="compositionally biased region" description="Basic and acidic residues" evidence="1">
    <location>
        <begin position="520"/>
        <end position="530"/>
    </location>
</feature>
<dbReference type="RefSeq" id="XP_025363789.1">
    <property type="nucleotide sequence ID" value="XM_025505747.1"/>
</dbReference>
<keyword evidence="2" id="KW-0812">Transmembrane</keyword>
<feature type="transmembrane region" description="Helical" evidence="2">
    <location>
        <begin position="113"/>
        <end position="138"/>
    </location>
</feature>
<feature type="region of interest" description="Disordered" evidence="1">
    <location>
        <begin position="1"/>
        <end position="57"/>
    </location>
</feature>
<feature type="compositionally biased region" description="Low complexity" evidence="1">
    <location>
        <begin position="693"/>
        <end position="707"/>
    </location>
</feature>
<dbReference type="OrthoDB" id="3365879at2759"/>
<protein>
    <submittedName>
        <fullName evidence="3">Uncharacterized protein</fullName>
    </submittedName>
</protein>
<evidence type="ECO:0000313" key="4">
    <source>
        <dbReference type="Proteomes" id="UP000245884"/>
    </source>
</evidence>
<feature type="transmembrane region" description="Helical" evidence="2">
    <location>
        <begin position="292"/>
        <end position="315"/>
    </location>
</feature>
<organism evidence="3 4">
    <name type="scientific">Jaminaea rosea</name>
    <dbReference type="NCBI Taxonomy" id="1569628"/>
    <lineage>
        <taxon>Eukaryota</taxon>
        <taxon>Fungi</taxon>
        <taxon>Dikarya</taxon>
        <taxon>Basidiomycota</taxon>
        <taxon>Ustilaginomycotina</taxon>
        <taxon>Exobasidiomycetes</taxon>
        <taxon>Microstromatales</taxon>
        <taxon>Microstromatales incertae sedis</taxon>
        <taxon>Jaminaea</taxon>
    </lineage>
</organism>
<evidence type="ECO:0000256" key="2">
    <source>
        <dbReference type="SAM" id="Phobius"/>
    </source>
</evidence>
<sequence length="820" mass="86977">MPRRSKRSRSIGNDLPHMPEEPSRSILLPPQRYGQAPAPHQSNAATYSPASHGSALTLAPTRTPPGDFASKQYLQAAEDDLLEEEAANAVLLSRETQRLRLMTPLKLKRRARIAAGAAVLPLIALTAYCLARYVIAWIHLGTPTTLSPDAATAAASASASAGTTSSTARRDALLRTMSLLSVILTSYSLLLFLLAAIYLRFSRVSSFATPVVFFAVLLGGIIAIAMSLANVGLIAAWHKYYAEESKKGLAQAITRDVGRRCAGKWEFDLIWGVPDVGAAPCAQEGGKNTVRLFIIAAALRAALYLVFVVLFLHLLRRYNRLLGLGPDTLLVEGKAPVTGDEEKVMRGGRVGGTVGESAEMHRLLMEEKAAGGHRQPYKAQWAYENDDNTLTPADVEKAAAHVQNGPRTSRDVDTHDGYSVTMASVAPESRSGSSLTAPRLSRFNWQRGEPSQHQEDEDGLHAAEAAHPRQGSAGAEGWGVALYRRLWGASSVAVGVTEQEDEENVPVLSHDAFYSRDLEKAGRQNEEAKPQHVKAASKLGISGWFGRGGGDNDDDDESDMGHGARSPNRGARGASADIEDGFTRHERTPSQERRRLAHRHAASSRRSSGGSISVPAAAPASTSPSRSRRGSASSSGSAATAAESVKYGDDLPSMPGLVDVAAPDPRLASRSRSVSPSTAASPTGLAPPPTPPTQSSNRPTTTTNTPSYVRHLGRMVQKLPSIKSGDGDGSSSRGPSESSTAAAAAAAVGMQSQVQSQSHGHGQGRRMSSTGSRSSSGDTQMQAWRSGGGGVIHEVAEEGHNDASATKTEQEKSFPGGWQW</sequence>
<feature type="region of interest" description="Disordered" evidence="1">
    <location>
        <begin position="520"/>
        <end position="820"/>
    </location>
</feature>
<proteinExistence type="predicted"/>
<name>A0A316UV45_9BASI</name>
<feature type="compositionally biased region" description="Low complexity" evidence="1">
    <location>
        <begin position="604"/>
        <end position="642"/>
    </location>
</feature>
<dbReference type="AlphaFoldDB" id="A0A316UV45"/>
<keyword evidence="4" id="KW-1185">Reference proteome</keyword>